<proteinExistence type="predicted"/>
<comment type="caution">
    <text evidence="1">The sequence shown here is derived from an EMBL/GenBank/DDBJ whole genome shotgun (WGS) entry which is preliminary data.</text>
</comment>
<sequence length="307" mass="35682">MSSLYSVLHPNYRGTKKYSVLVSTQILVVSDFTEYKGNKLLNRNAYLKYGDKFNRVMVQLSGEKTLVEVKEASYTVRKKNYYNTVIDVLLAFDVFANSAEEAVKKMRRTLEGDIVINNFILIDADTSRMDFDCEVLSYQFDDSYLIKEITIYDEMPKKYEQLASLKVFVKGDIPKLIEGIIPEEVPECFGEWIVPYKSDDLSNDDIYKFEGFKLTIEGLKKIDYKLLPISFNVIGEGVAEFYFAFNFNVYGYSPDHVSDLFEQIFNQENIKIDDFIFIDDENFITTKLEVIKIYDTIVEEVAQEYGR</sequence>
<reference evidence="1 2" key="1">
    <citation type="submission" date="2013-04" db="EMBL/GenBank/DDBJ databases">
        <title>Draft genome of the heavy metal tolerant bacterium Lysinibacillus sphaericus strain OT4b.31.</title>
        <authorList>
            <person name="Pena-Montenegro T.D."/>
            <person name="Dussan J."/>
        </authorList>
    </citation>
    <scope>NUCLEOTIDE SEQUENCE [LARGE SCALE GENOMIC DNA]</scope>
    <source>
        <strain evidence="1 2">OT4b.31</strain>
    </source>
</reference>
<dbReference type="PATRIC" id="fig|1285586.5.peg.2372"/>
<dbReference type="EMBL" id="AQPX01000018">
    <property type="protein sequence ID" value="EON72233.1"/>
    <property type="molecule type" value="Genomic_DNA"/>
</dbReference>
<accession>R7ZDQ7</accession>
<evidence type="ECO:0000313" key="2">
    <source>
        <dbReference type="Proteomes" id="UP000013911"/>
    </source>
</evidence>
<dbReference type="Proteomes" id="UP000013911">
    <property type="component" value="Unassembled WGS sequence"/>
</dbReference>
<evidence type="ECO:0000313" key="1">
    <source>
        <dbReference type="EMBL" id="EON72233.1"/>
    </source>
</evidence>
<gene>
    <name evidence="1" type="ORF">H131_11668</name>
</gene>
<name>R7ZDQ7_LYSSH</name>
<protein>
    <submittedName>
        <fullName evidence="1">Uncharacterized protein</fullName>
    </submittedName>
</protein>
<dbReference type="HOGENOM" id="CLU_905529_0_0_9"/>
<dbReference type="AlphaFoldDB" id="R7ZDQ7"/>
<dbReference type="RefSeq" id="WP_010859278.1">
    <property type="nucleotide sequence ID" value="NZ_KB933398.1"/>
</dbReference>
<organism evidence="1 2">
    <name type="scientific">Lysinibacillus sphaericus OT4b.31</name>
    <dbReference type="NCBI Taxonomy" id="1285586"/>
    <lineage>
        <taxon>Bacteria</taxon>
        <taxon>Bacillati</taxon>
        <taxon>Bacillota</taxon>
        <taxon>Bacilli</taxon>
        <taxon>Bacillales</taxon>
        <taxon>Bacillaceae</taxon>
        <taxon>Lysinibacillus</taxon>
    </lineage>
</organism>